<sequence length="118" mass="13059">MNALKILGTHIIIIDRERGLCNGCFEASPAEAAYIDRGEGTSLNKRGGGLSADRSLHVFYVKLTNTLFYLYITAPSHPPLPRSDSAYRNNHTSRWDLSNTSYSFIWLFLSVHPSLGGG</sequence>
<dbReference type="Proteomes" id="UP001054837">
    <property type="component" value="Unassembled WGS sequence"/>
</dbReference>
<name>A0AAV4RAZ7_9ARAC</name>
<accession>A0AAV4RAZ7</accession>
<reference evidence="1 2" key="1">
    <citation type="submission" date="2021-06" db="EMBL/GenBank/DDBJ databases">
        <title>Caerostris darwini draft genome.</title>
        <authorList>
            <person name="Kono N."/>
            <person name="Arakawa K."/>
        </authorList>
    </citation>
    <scope>NUCLEOTIDE SEQUENCE [LARGE SCALE GENOMIC DNA]</scope>
</reference>
<evidence type="ECO:0000313" key="1">
    <source>
        <dbReference type="EMBL" id="GIY18209.1"/>
    </source>
</evidence>
<dbReference type="AlphaFoldDB" id="A0AAV4RAZ7"/>
<gene>
    <name evidence="1" type="ORF">CDAR_40401</name>
</gene>
<evidence type="ECO:0000313" key="2">
    <source>
        <dbReference type="Proteomes" id="UP001054837"/>
    </source>
</evidence>
<comment type="caution">
    <text evidence="1">The sequence shown here is derived from an EMBL/GenBank/DDBJ whole genome shotgun (WGS) entry which is preliminary data.</text>
</comment>
<keyword evidence="2" id="KW-1185">Reference proteome</keyword>
<dbReference type="EMBL" id="BPLQ01005872">
    <property type="protein sequence ID" value="GIY18209.1"/>
    <property type="molecule type" value="Genomic_DNA"/>
</dbReference>
<protein>
    <submittedName>
        <fullName evidence="1">Uncharacterized protein</fullName>
    </submittedName>
</protein>
<proteinExistence type="predicted"/>
<organism evidence="1 2">
    <name type="scientific">Caerostris darwini</name>
    <dbReference type="NCBI Taxonomy" id="1538125"/>
    <lineage>
        <taxon>Eukaryota</taxon>
        <taxon>Metazoa</taxon>
        <taxon>Ecdysozoa</taxon>
        <taxon>Arthropoda</taxon>
        <taxon>Chelicerata</taxon>
        <taxon>Arachnida</taxon>
        <taxon>Araneae</taxon>
        <taxon>Araneomorphae</taxon>
        <taxon>Entelegynae</taxon>
        <taxon>Araneoidea</taxon>
        <taxon>Araneidae</taxon>
        <taxon>Caerostris</taxon>
    </lineage>
</organism>